<protein>
    <submittedName>
        <fullName evidence="7">RING-type domain-containing protein</fullName>
    </submittedName>
</protein>
<dbReference type="Pfam" id="PF14447">
    <property type="entry name" value="Prok-RING_4"/>
    <property type="match status" value="1"/>
</dbReference>
<evidence type="ECO:0000313" key="7">
    <source>
        <dbReference type="WBParaSite" id="Csp11.Scaffold604.g5542.t1"/>
    </source>
</evidence>
<proteinExistence type="predicted"/>
<sequence length="475" mass="56359">MSAMSLVNETSLMCYQCGRLYEPVYKLDENQYTPLLGSCLHSICVLCFSSLHTSDCPICNQEKAFETIVVNQSSLESLKTLREYFMNQENSRIILEIENINKGNCSQCAKDNQKLYVCKCCIQSKDSLKTSSNGKLIILSSVETVSFFCENCYKRSEKHRNHDLISIEKIENIEDVIQMNSILPVVHFNESFFQEHLDYFGKTLSTIELIRKKCEEIERIRCLCGIHNRIVAIEEANLLKRKILFYRENLKEFLDSFEKELDDMEEESEEKFHLRNVVHHLKKILQKVEENSGDWRLNDEEITRIDDEIEVRMLRIEDDYKKKSIIKVEEVDGYFKYRALIQELENSSKQMEKSMEKREKMRREYAESCQKHSKLISDLSGAKKKLESNKEYFNPTQYENRVYYIDTFHDVIHMENEAENVMINRMTLEYNKTKVRRQYAELMILKYFPRKLNSEGLDFFSLIECFKLENQIIEI</sequence>
<feature type="coiled-coil region" evidence="4">
    <location>
        <begin position="337"/>
        <end position="371"/>
    </location>
</feature>
<evidence type="ECO:0000313" key="6">
    <source>
        <dbReference type="Proteomes" id="UP000095282"/>
    </source>
</evidence>
<dbReference type="GO" id="GO:0008270">
    <property type="term" value="F:zinc ion binding"/>
    <property type="evidence" value="ECO:0007669"/>
    <property type="project" value="UniProtKB-KW"/>
</dbReference>
<evidence type="ECO:0000256" key="2">
    <source>
        <dbReference type="ARBA" id="ARBA00022833"/>
    </source>
</evidence>
<dbReference type="InterPro" id="IPR001841">
    <property type="entry name" value="Znf_RING"/>
</dbReference>
<dbReference type="PROSITE" id="PS50089">
    <property type="entry name" value="ZF_RING_2"/>
    <property type="match status" value="1"/>
</dbReference>
<dbReference type="WBParaSite" id="Csp11.Scaffold604.g5542.t1">
    <property type="protein sequence ID" value="Csp11.Scaffold604.g5542.t1"/>
    <property type="gene ID" value="Csp11.Scaffold604.g5542"/>
</dbReference>
<evidence type="ECO:0000256" key="1">
    <source>
        <dbReference type="ARBA" id="ARBA00022771"/>
    </source>
</evidence>
<keyword evidence="6" id="KW-1185">Reference proteome</keyword>
<evidence type="ECO:0000256" key="4">
    <source>
        <dbReference type="SAM" id="Coils"/>
    </source>
</evidence>
<organism evidence="6 7">
    <name type="scientific">Caenorhabditis tropicalis</name>
    <dbReference type="NCBI Taxonomy" id="1561998"/>
    <lineage>
        <taxon>Eukaryota</taxon>
        <taxon>Metazoa</taxon>
        <taxon>Ecdysozoa</taxon>
        <taxon>Nematoda</taxon>
        <taxon>Chromadorea</taxon>
        <taxon>Rhabditida</taxon>
        <taxon>Rhabditina</taxon>
        <taxon>Rhabditomorpha</taxon>
        <taxon>Rhabditoidea</taxon>
        <taxon>Rhabditidae</taxon>
        <taxon>Peloderinae</taxon>
        <taxon>Caenorhabditis</taxon>
    </lineage>
</organism>
<name>A0A1I7TFW7_9PELO</name>
<feature type="domain" description="RING-type" evidence="5">
    <location>
        <begin position="14"/>
        <end position="60"/>
    </location>
</feature>
<feature type="coiled-coil region" evidence="4">
    <location>
        <begin position="247"/>
        <end position="274"/>
    </location>
</feature>
<evidence type="ECO:0000259" key="5">
    <source>
        <dbReference type="PROSITE" id="PS50089"/>
    </source>
</evidence>
<keyword evidence="1 3" id="KW-0479">Metal-binding</keyword>
<keyword evidence="1 3" id="KW-0863">Zinc-finger</keyword>
<dbReference type="eggNOG" id="ENOG502TIB4">
    <property type="taxonomic scope" value="Eukaryota"/>
</dbReference>
<evidence type="ECO:0000256" key="3">
    <source>
        <dbReference type="PROSITE-ProRule" id="PRU00175"/>
    </source>
</evidence>
<dbReference type="Proteomes" id="UP000095282">
    <property type="component" value="Unplaced"/>
</dbReference>
<accession>A0A1I7TFW7</accession>
<reference evidence="7" key="1">
    <citation type="submission" date="2016-11" db="UniProtKB">
        <authorList>
            <consortium name="WormBaseParasite"/>
        </authorList>
    </citation>
    <scope>IDENTIFICATION</scope>
</reference>
<dbReference type="AlphaFoldDB" id="A0A1I7TFW7"/>
<keyword evidence="2" id="KW-0862">Zinc</keyword>
<keyword evidence="4" id="KW-0175">Coiled coil</keyword>
<dbReference type="SUPFAM" id="SSF57850">
    <property type="entry name" value="RING/U-box"/>
    <property type="match status" value="1"/>
</dbReference>